<dbReference type="Gene3D" id="3.40.50.720">
    <property type="entry name" value="NAD(P)-binding Rossmann-like Domain"/>
    <property type="match status" value="1"/>
</dbReference>
<dbReference type="EMBL" id="JAUEPT010000113">
    <property type="protein sequence ID" value="KAK0431480.1"/>
    <property type="molecule type" value="Genomic_DNA"/>
</dbReference>
<dbReference type="AlphaFoldDB" id="A0AA39MFD9"/>
<dbReference type="PANTHER" id="PTHR43180:SF66">
    <property type="entry name" value="SHORT-CHAIN DEHYDROGENASE_REDUCTASE FAMILY PROTEIN"/>
    <property type="match status" value="1"/>
</dbReference>
<comment type="similarity">
    <text evidence="1">Belongs to the short-chain dehydrogenases/reductases (SDR) family.</text>
</comment>
<organism evidence="3 4">
    <name type="scientific">Armillaria borealis</name>
    <dbReference type="NCBI Taxonomy" id="47425"/>
    <lineage>
        <taxon>Eukaryota</taxon>
        <taxon>Fungi</taxon>
        <taxon>Dikarya</taxon>
        <taxon>Basidiomycota</taxon>
        <taxon>Agaricomycotina</taxon>
        <taxon>Agaricomycetes</taxon>
        <taxon>Agaricomycetidae</taxon>
        <taxon>Agaricales</taxon>
        <taxon>Marasmiineae</taxon>
        <taxon>Physalacriaceae</taxon>
        <taxon>Armillaria</taxon>
    </lineage>
</organism>
<evidence type="ECO:0000256" key="1">
    <source>
        <dbReference type="ARBA" id="ARBA00006484"/>
    </source>
</evidence>
<keyword evidence="4" id="KW-1185">Reference proteome</keyword>
<name>A0AA39MFD9_9AGAR</name>
<dbReference type="CDD" id="cd05233">
    <property type="entry name" value="SDR_c"/>
    <property type="match status" value="1"/>
</dbReference>
<proteinExistence type="inferred from homology"/>
<dbReference type="InterPro" id="IPR036291">
    <property type="entry name" value="NAD(P)-bd_dom_sf"/>
</dbReference>
<keyword evidence="2" id="KW-0560">Oxidoreductase</keyword>
<dbReference type="SUPFAM" id="SSF51735">
    <property type="entry name" value="NAD(P)-binding Rossmann-fold domains"/>
    <property type="match status" value="1"/>
</dbReference>
<evidence type="ECO:0000313" key="3">
    <source>
        <dbReference type="EMBL" id="KAK0431480.1"/>
    </source>
</evidence>
<evidence type="ECO:0000313" key="4">
    <source>
        <dbReference type="Proteomes" id="UP001175226"/>
    </source>
</evidence>
<dbReference type="PRINTS" id="PR00081">
    <property type="entry name" value="GDHRDH"/>
</dbReference>
<dbReference type="InterPro" id="IPR002347">
    <property type="entry name" value="SDR_fam"/>
</dbReference>
<dbReference type="Proteomes" id="UP001175226">
    <property type="component" value="Unassembled WGS sequence"/>
</dbReference>
<accession>A0AA39MFD9</accession>
<dbReference type="Pfam" id="PF00106">
    <property type="entry name" value="adh_short"/>
    <property type="match status" value="1"/>
</dbReference>
<reference evidence="3" key="1">
    <citation type="submission" date="2023-06" db="EMBL/GenBank/DDBJ databases">
        <authorList>
            <consortium name="Lawrence Berkeley National Laboratory"/>
            <person name="Ahrendt S."/>
            <person name="Sahu N."/>
            <person name="Indic B."/>
            <person name="Wong-Bajracharya J."/>
            <person name="Merenyi Z."/>
            <person name="Ke H.-M."/>
            <person name="Monk M."/>
            <person name="Kocsube S."/>
            <person name="Drula E."/>
            <person name="Lipzen A."/>
            <person name="Balint B."/>
            <person name="Henrissat B."/>
            <person name="Andreopoulos B."/>
            <person name="Martin F.M."/>
            <person name="Harder C.B."/>
            <person name="Rigling D."/>
            <person name="Ford K.L."/>
            <person name="Foster G.D."/>
            <person name="Pangilinan J."/>
            <person name="Papanicolaou A."/>
            <person name="Barry K."/>
            <person name="LaButti K."/>
            <person name="Viragh M."/>
            <person name="Koriabine M."/>
            <person name="Yan M."/>
            <person name="Riley R."/>
            <person name="Champramary S."/>
            <person name="Plett K.L."/>
            <person name="Tsai I.J."/>
            <person name="Slot J."/>
            <person name="Sipos G."/>
            <person name="Plett J."/>
            <person name="Nagy L.G."/>
            <person name="Grigoriev I.V."/>
        </authorList>
    </citation>
    <scope>NUCLEOTIDE SEQUENCE</scope>
    <source>
        <strain evidence="3">FPL87.14</strain>
    </source>
</reference>
<evidence type="ECO:0000256" key="2">
    <source>
        <dbReference type="ARBA" id="ARBA00023002"/>
    </source>
</evidence>
<protein>
    <recommendedName>
        <fullName evidence="5">NAD(P)-binding protein</fullName>
    </recommendedName>
</protein>
<comment type="caution">
    <text evidence="3">The sequence shown here is derived from an EMBL/GenBank/DDBJ whole genome shotgun (WGS) entry which is preliminary data.</text>
</comment>
<gene>
    <name evidence="3" type="ORF">EV421DRAFT_1720511</name>
</gene>
<dbReference type="PANTHER" id="PTHR43180">
    <property type="entry name" value="3-OXOACYL-(ACYL-CARRIER-PROTEIN) REDUCTASE (AFU_ORTHOLOGUE AFUA_6G11210)"/>
    <property type="match status" value="1"/>
</dbReference>
<feature type="non-terminal residue" evidence="3">
    <location>
        <position position="170"/>
    </location>
</feature>
<evidence type="ECO:0008006" key="5">
    <source>
        <dbReference type="Google" id="ProtNLM"/>
    </source>
</evidence>
<sequence>ISSICSRALEEEGHLDMFFANAGIVSMNHLSQITDEGFTNTIKINSLLCFVAVKHGSAAMKKTSPSKEVSSGSMVLTASVASLSSRAGPMDYSASKAVLPRLCRTSSKKADIQVNSLCPGLIETAMTSATFNFARGKLTDSKLGKLSALRHYANPESIDSPPRIVTDPLS</sequence>
<dbReference type="GO" id="GO:0016491">
    <property type="term" value="F:oxidoreductase activity"/>
    <property type="evidence" value="ECO:0007669"/>
    <property type="project" value="UniProtKB-KW"/>
</dbReference>